<evidence type="ECO:0000313" key="4">
    <source>
        <dbReference type="EMBL" id="MCM2678304.1"/>
    </source>
</evidence>
<dbReference type="GO" id="GO:0016301">
    <property type="term" value="F:kinase activity"/>
    <property type="evidence" value="ECO:0007669"/>
    <property type="project" value="UniProtKB-KW"/>
</dbReference>
<dbReference type="Pfam" id="PF00294">
    <property type="entry name" value="PfkB"/>
    <property type="match status" value="1"/>
</dbReference>
<dbReference type="SUPFAM" id="SSF53613">
    <property type="entry name" value="Ribokinase-like"/>
    <property type="match status" value="1"/>
</dbReference>
<reference evidence="4 5" key="1">
    <citation type="journal article" date="2013" name="Antonie Van Leeuwenhoek">
        <title>Echinimonas agarilytica gen. nov., sp. nov., a new gammaproteobacterium isolated from the sea urchin Strongylocentrotus intermedius.</title>
        <authorList>
            <person name="Nedashkovskaya O.I."/>
            <person name="Stenkova A.M."/>
            <person name="Zhukova N.V."/>
            <person name="Van Trappen S."/>
            <person name="Lee J.S."/>
            <person name="Kim S.B."/>
        </authorList>
    </citation>
    <scope>NUCLEOTIDE SEQUENCE [LARGE SCALE GENOMIC DNA]</scope>
    <source>
        <strain evidence="4 5">KMM 6351</strain>
    </source>
</reference>
<feature type="domain" description="Carbohydrate kinase PfkB" evidence="3">
    <location>
        <begin position="17"/>
        <end position="278"/>
    </location>
</feature>
<proteinExistence type="predicted"/>
<accession>A0AA41W3U8</accession>
<evidence type="ECO:0000256" key="2">
    <source>
        <dbReference type="ARBA" id="ARBA00022777"/>
    </source>
</evidence>
<dbReference type="PANTHER" id="PTHR10584:SF166">
    <property type="entry name" value="RIBOKINASE"/>
    <property type="match status" value="1"/>
</dbReference>
<dbReference type="AlphaFoldDB" id="A0AA41W3U8"/>
<gene>
    <name evidence="4" type="ORF">NAF29_01295</name>
</gene>
<dbReference type="PANTHER" id="PTHR10584">
    <property type="entry name" value="SUGAR KINASE"/>
    <property type="match status" value="1"/>
</dbReference>
<dbReference type="EMBL" id="JAMQGP010000001">
    <property type="protein sequence ID" value="MCM2678304.1"/>
    <property type="molecule type" value="Genomic_DNA"/>
</dbReference>
<dbReference type="RefSeq" id="WP_251259663.1">
    <property type="nucleotide sequence ID" value="NZ_JAMQGP010000001.1"/>
</dbReference>
<dbReference type="InterPro" id="IPR029056">
    <property type="entry name" value="Ribokinase-like"/>
</dbReference>
<name>A0AA41W3U8_9GAMM</name>
<dbReference type="Proteomes" id="UP001165393">
    <property type="component" value="Unassembled WGS sequence"/>
</dbReference>
<comment type="caution">
    <text evidence="4">The sequence shown here is derived from an EMBL/GenBank/DDBJ whole genome shotgun (WGS) entry which is preliminary data.</text>
</comment>
<dbReference type="InterPro" id="IPR011611">
    <property type="entry name" value="PfkB_dom"/>
</dbReference>
<evidence type="ECO:0000259" key="3">
    <source>
        <dbReference type="Pfam" id="PF00294"/>
    </source>
</evidence>
<keyword evidence="5" id="KW-1185">Reference proteome</keyword>
<dbReference type="Gene3D" id="3.40.1190.20">
    <property type="match status" value="1"/>
</dbReference>
<sequence length="295" mass="32495">MRPEQTSVFVAGGASWDAIIDLDVLPHNQPESLFAKRYHEAVGGTGAGKALNLEKLGFNVMLHVVLGQDEWGDKIQQRFQRTGVQLLTDIDPNGTERHTNLMDADGRRISIFTHSASPIPGIDPEHLARAMRHADYVVINIINYCRRLLPYARELGKPVWCDLHDYDGKNSYHSDFVAAADYIFMSDDKLDNPRSLMESLVDAGKQLVVCTHGKRGASALTHDGQWFAVSALTDLFINDCNGAGDAFFAGYLFGHQQGLSVLDCLRVGTKVAARCISSDELVDTTLTEQIALSGY</sequence>
<protein>
    <submittedName>
        <fullName evidence="4">PfkB family carbohydrate kinase</fullName>
    </submittedName>
</protein>
<evidence type="ECO:0000256" key="1">
    <source>
        <dbReference type="ARBA" id="ARBA00022679"/>
    </source>
</evidence>
<keyword evidence="2 4" id="KW-0418">Kinase</keyword>
<evidence type="ECO:0000313" key="5">
    <source>
        <dbReference type="Proteomes" id="UP001165393"/>
    </source>
</evidence>
<organism evidence="4 5">
    <name type="scientific">Echinimonas agarilytica</name>
    <dbReference type="NCBI Taxonomy" id="1215918"/>
    <lineage>
        <taxon>Bacteria</taxon>
        <taxon>Pseudomonadati</taxon>
        <taxon>Pseudomonadota</taxon>
        <taxon>Gammaproteobacteria</taxon>
        <taxon>Alteromonadales</taxon>
        <taxon>Echinimonadaceae</taxon>
        <taxon>Echinimonas</taxon>
    </lineage>
</organism>
<keyword evidence="1" id="KW-0808">Transferase</keyword>